<dbReference type="EMBL" id="CP025704">
    <property type="protein sequence ID" value="AUN98315.1"/>
    <property type="molecule type" value="Genomic_DNA"/>
</dbReference>
<dbReference type="KEGG" id="bsto:C0V70_09400"/>
<dbReference type="RefSeq" id="WP_102243606.1">
    <property type="nucleotide sequence ID" value="NZ_CP030035.1"/>
</dbReference>
<dbReference type="AlphaFoldDB" id="A0A2K9NTA7"/>
<organism evidence="1 2">
    <name type="scientific">Bacteriovorax stolpii</name>
    <name type="common">Bdellovibrio stolpii</name>
    <dbReference type="NCBI Taxonomy" id="960"/>
    <lineage>
        <taxon>Bacteria</taxon>
        <taxon>Pseudomonadati</taxon>
        <taxon>Bdellovibrionota</taxon>
        <taxon>Bacteriovoracia</taxon>
        <taxon>Bacteriovoracales</taxon>
        <taxon>Bacteriovoracaceae</taxon>
        <taxon>Bacteriovorax</taxon>
    </lineage>
</organism>
<protein>
    <submittedName>
        <fullName evidence="1">Uncharacterized protein</fullName>
    </submittedName>
</protein>
<gene>
    <name evidence="1" type="ORF">C0V70_09400</name>
</gene>
<reference evidence="1 2" key="1">
    <citation type="submission" date="2018-01" db="EMBL/GenBank/DDBJ databases">
        <title>Complete genome sequence of Bacteriovorax stolpii DSM12778.</title>
        <authorList>
            <person name="Tang B."/>
            <person name="Chang J."/>
        </authorList>
    </citation>
    <scope>NUCLEOTIDE SEQUENCE [LARGE SCALE GENOMIC DNA]</scope>
    <source>
        <strain evidence="1 2">DSM 12778</strain>
    </source>
</reference>
<proteinExistence type="predicted"/>
<dbReference type="PROSITE" id="PS51257">
    <property type="entry name" value="PROKAR_LIPOPROTEIN"/>
    <property type="match status" value="1"/>
</dbReference>
<sequence>MINRQLYLFSTLALILSGCGGGQAGRTPASTFSSSAEMVSVADLTTDQRAIATRICYAYQSKSANFRSSLYSGGTFNFSVDYKDCSQTRKTYAVSGILQDSGSGLIYKSSTTQVFEPNIQTNNSGFLARLCTKIQNNQSISNTATEGTDQVQINFFKDTMDGYTIKYFSLDKGKMAQVGAETFKVRTQFNIQPGQILGMDEVYAGYEACSGTDKAAELFQYFTGFKK</sequence>
<evidence type="ECO:0000313" key="1">
    <source>
        <dbReference type="EMBL" id="AUN98315.1"/>
    </source>
</evidence>
<accession>A0A2K9NTA7</accession>
<name>A0A2K9NTA7_BACTC</name>
<evidence type="ECO:0000313" key="2">
    <source>
        <dbReference type="Proteomes" id="UP000235584"/>
    </source>
</evidence>
<keyword evidence="2" id="KW-1185">Reference proteome</keyword>
<dbReference type="Proteomes" id="UP000235584">
    <property type="component" value="Chromosome"/>
</dbReference>